<dbReference type="Pfam" id="PF00520">
    <property type="entry name" value="Ion_trans"/>
    <property type="match status" value="1"/>
</dbReference>
<keyword evidence="2" id="KW-0813">Transport</keyword>
<dbReference type="Gene3D" id="1.10.287.70">
    <property type="match status" value="1"/>
</dbReference>
<dbReference type="InterPro" id="IPR005821">
    <property type="entry name" value="Ion_trans_dom"/>
</dbReference>
<proteinExistence type="predicted"/>
<protein>
    <submittedName>
        <fullName evidence="11">Cyclic nucleotide-gated channel cone photoreceptor subunit alpha</fullName>
    </submittedName>
</protein>
<evidence type="ECO:0000256" key="9">
    <source>
        <dbReference type="SAM" id="MobiDB-lite"/>
    </source>
</evidence>
<evidence type="ECO:0000256" key="8">
    <source>
        <dbReference type="ARBA" id="ARBA00023303"/>
    </source>
</evidence>
<feature type="region of interest" description="Disordered" evidence="9">
    <location>
        <begin position="484"/>
        <end position="508"/>
    </location>
</feature>
<keyword evidence="3" id="KW-0812">Transmembrane</keyword>
<dbReference type="PANTHER" id="PTHR45638">
    <property type="entry name" value="CYCLIC NUCLEOTIDE-GATED CATION CHANNEL SUBUNIT A"/>
    <property type="match status" value="1"/>
</dbReference>
<dbReference type="EMBL" id="MTYJ01000001">
    <property type="protein sequence ID" value="OQV26160.1"/>
    <property type="molecule type" value="Genomic_DNA"/>
</dbReference>
<evidence type="ECO:0000256" key="5">
    <source>
        <dbReference type="ARBA" id="ARBA00023065"/>
    </source>
</evidence>
<dbReference type="Pfam" id="PF00027">
    <property type="entry name" value="cNMP_binding"/>
    <property type="match status" value="1"/>
</dbReference>
<dbReference type="InterPro" id="IPR050866">
    <property type="entry name" value="CNG_cation_channel"/>
</dbReference>
<evidence type="ECO:0000256" key="3">
    <source>
        <dbReference type="ARBA" id="ARBA00022692"/>
    </source>
</evidence>
<dbReference type="Gene3D" id="1.10.287.630">
    <property type="entry name" value="Helix hairpin bin"/>
    <property type="match status" value="1"/>
</dbReference>
<dbReference type="GO" id="GO:0044877">
    <property type="term" value="F:protein-containing complex binding"/>
    <property type="evidence" value="ECO:0007669"/>
    <property type="project" value="TreeGrafter"/>
</dbReference>
<gene>
    <name evidence="11" type="ORF">BV898_00282</name>
</gene>
<name>A0A1W0XF98_HYPEX</name>
<dbReference type="GO" id="GO:0005221">
    <property type="term" value="F:intracellularly cyclic nucleotide-activated monoatomic cation channel activity"/>
    <property type="evidence" value="ECO:0007669"/>
    <property type="project" value="InterPro"/>
</dbReference>
<dbReference type="PANTHER" id="PTHR45638:SF11">
    <property type="entry name" value="CYCLIC NUCLEOTIDE-GATED CATION CHANNEL SUBUNIT A"/>
    <property type="match status" value="1"/>
</dbReference>
<dbReference type="InterPro" id="IPR000595">
    <property type="entry name" value="cNMP-bd_dom"/>
</dbReference>
<dbReference type="FunFam" id="1.10.287.630:FF:000001">
    <property type="entry name" value="Cyclic nucleotide-gated channel alpha 3"/>
    <property type="match status" value="1"/>
</dbReference>
<dbReference type="Proteomes" id="UP000192578">
    <property type="component" value="Unassembled WGS sequence"/>
</dbReference>
<keyword evidence="7" id="KW-1071">Ligand-gated ion channel</keyword>
<dbReference type="CDD" id="cd00038">
    <property type="entry name" value="CAP_ED"/>
    <property type="match status" value="1"/>
</dbReference>
<comment type="caution">
    <text evidence="11">The sequence shown here is derived from an EMBL/GenBank/DDBJ whole genome shotgun (WGS) entry which is preliminary data.</text>
</comment>
<dbReference type="SUPFAM" id="SSF51206">
    <property type="entry name" value="cAMP-binding domain-like"/>
    <property type="match status" value="1"/>
</dbReference>
<dbReference type="Gene3D" id="2.60.120.10">
    <property type="entry name" value="Jelly Rolls"/>
    <property type="match status" value="1"/>
</dbReference>
<keyword evidence="5" id="KW-0406">Ion transport</keyword>
<evidence type="ECO:0000259" key="10">
    <source>
        <dbReference type="PROSITE" id="PS50042"/>
    </source>
</evidence>
<evidence type="ECO:0000256" key="4">
    <source>
        <dbReference type="ARBA" id="ARBA00022989"/>
    </source>
</evidence>
<dbReference type="GO" id="GO:0016020">
    <property type="term" value="C:membrane"/>
    <property type="evidence" value="ECO:0007669"/>
    <property type="project" value="UniProtKB-SubCell"/>
</dbReference>
<dbReference type="OrthoDB" id="421226at2759"/>
<dbReference type="SUPFAM" id="SSF81324">
    <property type="entry name" value="Voltage-gated potassium channels"/>
    <property type="match status" value="1"/>
</dbReference>
<dbReference type="SMART" id="SM00100">
    <property type="entry name" value="cNMP"/>
    <property type="match status" value="1"/>
</dbReference>
<keyword evidence="6" id="KW-0472">Membrane</keyword>
<sequence>MPDNKVGGETKLEERPQSALRRRLNYYFNWPVVIDPFGKPYYRWQIIISTAVLYNVFCVPSRMAFEQLREPHLDVMWLALDYTSDGLYIFDIIWHLFIGIPRKGIPAADLRVSRKQYYHGISFKFDVFSILPTDILYWQWGIRMAALRINRLARFHRVQELFARTHVHSNHGVYFRFLEVLLYSIIFVHFNGCLYYGLNIYNGLGYDEWTFPNYATGNVTDHEGNAISAEEGNFFNLYLRSFQWSLVVLAQDVDGLIYNNVVECLLRIFVTIEGTFLMGAGIAIAEHLLASKNRHLEAYQRRLDAVKQYMLMRQVDKSMQKRVLGWFNYVWEVKQFSDEQTDLEILPPILRLSIAKISFQDTFQRVKLFRGCEPQALEELIMRLQLQFYCPGDLVFRKGDVAREMYIVRSGLLQAVSEDGLDVYATLSQGSVFGEVSLLSGLIKADQKRTNTVRSQSYSELFTLSKSDFQEVLENFPLAKQAVVARSRPNRTDPGEESPEANKSPLEVRLDTLETKAPTLISEMGQTLAAMIRETNELKQQLARLEYLDKFEPKAWDLQPSLAEFSE</sequence>
<dbReference type="PROSITE" id="PS50042">
    <property type="entry name" value="CNMP_BINDING_3"/>
    <property type="match status" value="1"/>
</dbReference>
<evidence type="ECO:0000313" key="12">
    <source>
        <dbReference type="Proteomes" id="UP000192578"/>
    </source>
</evidence>
<organism evidence="11 12">
    <name type="scientific">Hypsibius exemplaris</name>
    <name type="common">Freshwater tardigrade</name>
    <dbReference type="NCBI Taxonomy" id="2072580"/>
    <lineage>
        <taxon>Eukaryota</taxon>
        <taxon>Metazoa</taxon>
        <taxon>Ecdysozoa</taxon>
        <taxon>Tardigrada</taxon>
        <taxon>Eutardigrada</taxon>
        <taxon>Parachela</taxon>
        <taxon>Hypsibioidea</taxon>
        <taxon>Hypsibiidae</taxon>
        <taxon>Hypsibius</taxon>
    </lineage>
</organism>
<evidence type="ECO:0000256" key="2">
    <source>
        <dbReference type="ARBA" id="ARBA00022448"/>
    </source>
</evidence>
<evidence type="ECO:0000256" key="1">
    <source>
        <dbReference type="ARBA" id="ARBA00004141"/>
    </source>
</evidence>
<keyword evidence="12" id="KW-1185">Reference proteome</keyword>
<dbReference type="InterPro" id="IPR018490">
    <property type="entry name" value="cNMP-bd_dom_sf"/>
</dbReference>
<evidence type="ECO:0000256" key="6">
    <source>
        <dbReference type="ARBA" id="ARBA00023136"/>
    </source>
</evidence>
<accession>A0A1W0XF98</accession>
<dbReference type="InterPro" id="IPR014710">
    <property type="entry name" value="RmlC-like_jellyroll"/>
</dbReference>
<comment type="subcellular location">
    <subcellularLocation>
        <location evidence="1">Membrane</location>
        <topology evidence="1">Multi-pass membrane protein</topology>
    </subcellularLocation>
</comment>
<evidence type="ECO:0000256" key="7">
    <source>
        <dbReference type="ARBA" id="ARBA00023286"/>
    </source>
</evidence>
<evidence type="ECO:0000313" key="11">
    <source>
        <dbReference type="EMBL" id="OQV26160.1"/>
    </source>
</evidence>
<feature type="domain" description="Cyclic nucleotide-binding" evidence="10">
    <location>
        <begin position="368"/>
        <end position="473"/>
    </location>
</feature>
<keyword evidence="8" id="KW-0407">Ion channel</keyword>
<dbReference type="AlphaFoldDB" id="A0A1W0XF98"/>
<reference evidence="12" key="1">
    <citation type="submission" date="2017-01" db="EMBL/GenBank/DDBJ databases">
        <title>Comparative genomics of anhydrobiosis in the tardigrade Hypsibius dujardini.</title>
        <authorList>
            <person name="Yoshida Y."/>
            <person name="Koutsovoulos G."/>
            <person name="Laetsch D."/>
            <person name="Stevens L."/>
            <person name="Kumar S."/>
            <person name="Horikawa D."/>
            <person name="Ishino K."/>
            <person name="Komine S."/>
            <person name="Tomita M."/>
            <person name="Blaxter M."/>
            <person name="Arakawa K."/>
        </authorList>
    </citation>
    <scope>NUCLEOTIDE SEQUENCE [LARGE SCALE GENOMIC DNA]</scope>
    <source>
        <strain evidence="12">Z151</strain>
    </source>
</reference>
<keyword evidence="4" id="KW-1133">Transmembrane helix</keyword>